<dbReference type="InterPro" id="IPR001789">
    <property type="entry name" value="Sig_transdc_resp-reg_receiver"/>
</dbReference>
<evidence type="ECO:0000313" key="11">
    <source>
        <dbReference type="Proteomes" id="UP000263014"/>
    </source>
</evidence>
<dbReference type="AlphaFoldDB" id="A0A374NZY0"/>
<dbReference type="RefSeq" id="WP_117630547.1">
    <property type="nucleotide sequence ID" value="NZ_CACRUH010000028.1"/>
</dbReference>
<protein>
    <recommendedName>
        <fullName evidence="1">Stage 0 sporulation protein A homolog</fullName>
    </recommendedName>
</protein>
<keyword evidence="4" id="KW-0804">Transcription</keyword>
<dbReference type="SUPFAM" id="SSF52172">
    <property type="entry name" value="CheY-like"/>
    <property type="match status" value="1"/>
</dbReference>
<feature type="domain" description="HTH araC/xylS-type" evidence="8">
    <location>
        <begin position="178"/>
        <end position="280"/>
    </location>
</feature>
<keyword evidence="3" id="KW-0238">DNA-binding</keyword>
<feature type="compositionally biased region" description="Polar residues" evidence="7">
    <location>
        <begin position="141"/>
        <end position="153"/>
    </location>
</feature>
<evidence type="ECO:0000256" key="5">
    <source>
        <dbReference type="ARBA" id="ARBA00024867"/>
    </source>
</evidence>
<dbReference type="SMART" id="SM00448">
    <property type="entry name" value="REC"/>
    <property type="match status" value="1"/>
</dbReference>
<evidence type="ECO:0000256" key="4">
    <source>
        <dbReference type="ARBA" id="ARBA00023163"/>
    </source>
</evidence>
<dbReference type="Proteomes" id="UP000263014">
    <property type="component" value="Unassembled WGS sequence"/>
</dbReference>
<dbReference type="Gene3D" id="1.10.10.60">
    <property type="entry name" value="Homeodomain-like"/>
    <property type="match status" value="2"/>
</dbReference>
<dbReference type="PANTHER" id="PTHR43280:SF28">
    <property type="entry name" value="HTH-TYPE TRANSCRIPTIONAL ACTIVATOR RHAS"/>
    <property type="match status" value="1"/>
</dbReference>
<dbReference type="Pfam" id="PF00072">
    <property type="entry name" value="Response_reg"/>
    <property type="match status" value="1"/>
</dbReference>
<comment type="caution">
    <text evidence="10">The sequence shown here is derived from an EMBL/GenBank/DDBJ whole genome shotgun (WGS) entry which is preliminary data.</text>
</comment>
<keyword evidence="2" id="KW-0805">Transcription regulation</keyword>
<dbReference type="GO" id="GO:0043565">
    <property type="term" value="F:sequence-specific DNA binding"/>
    <property type="evidence" value="ECO:0007669"/>
    <property type="project" value="InterPro"/>
</dbReference>
<sequence>MYRVLIADDEMIERKVLYKTLTENLGDQCTIFQAENGREALRVYEEEKIQIAILDIEMPGITGIEAAQKIREQDGDCCIIFLTAFDEFAYAKSAITVRALDYLLKPYDEQELMLVLEEAMRLTEERMGEKAVREQMAAGTYSGTGSDGRSASKTAGGDGGGTEASRDEGEDFGSLRLSRVAEIIDKYIHENYMFDISMQDMARMMNYSEAYFCKLFKQCFHKNFTSYLTEFRVAEAKKMLEEPTVNVKEIGKAVGYADSNYFAKVFKRITGQSPTEYRMVIFQRI</sequence>
<reference evidence="10 11" key="1">
    <citation type="submission" date="2018-08" db="EMBL/GenBank/DDBJ databases">
        <title>A genome reference for cultivated species of the human gut microbiota.</title>
        <authorList>
            <person name="Zou Y."/>
            <person name="Xue W."/>
            <person name="Luo G."/>
        </authorList>
    </citation>
    <scope>NUCLEOTIDE SEQUENCE [LARGE SCALE GENOMIC DNA]</scope>
    <source>
        <strain evidence="10 11">TM09-12</strain>
    </source>
</reference>
<dbReference type="SMART" id="SM00342">
    <property type="entry name" value="HTH_ARAC"/>
    <property type="match status" value="1"/>
</dbReference>
<dbReference type="SUPFAM" id="SSF46689">
    <property type="entry name" value="Homeodomain-like"/>
    <property type="match status" value="2"/>
</dbReference>
<evidence type="ECO:0000256" key="2">
    <source>
        <dbReference type="ARBA" id="ARBA00023015"/>
    </source>
</evidence>
<dbReference type="InterPro" id="IPR018060">
    <property type="entry name" value="HTH_AraC"/>
</dbReference>
<proteinExistence type="predicted"/>
<evidence type="ECO:0000256" key="3">
    <source>
        <dbReference type="ARBA" id="ARBA00023125"/>
    </source>
</evidence>
<evidence type="ECO:0000259" key="8">
    <source>
        <dbReference type="PROSITE" id="PS01124"/>
    </source>
</evidence>
<evidence type="ECO:0000256" key="6">
    <source>
        <dbReference type="PROSITE-ProRule" id="PRU00169"/>
    </source>
</evidence>
<dbReference type="PRINTS" id="PR00032">
    <property type="entry name" value="HTHARAC"/>
</dbReference>
<evidence type="ECO:0000259" key="9">
    <source>
        <dbReference type="PROSITE" id="PS50110"/>
    </source>
</evidence>
<evidence type="ECO:0000256" key="1">
    <source>
        <dbReference type="ARBA" id="ARBA00018672"/>
    </source>
</evidence>
<organism evidence="10 11">
    <name type="scientific">Hungatella hathewayi</name>
    <dbReference type="NCBI Taxonomy" id="154046"/>
    <lineage>
        <taxon>Bacteria</taxon>
        <taxon>Bacillati</taxon>
        <taxon>Bacillota</taxon>
        <taxon>Clostridia</taxon>
        <taxon>Lachnospirales</taxon>
        <taxon>Lachnospiraceae</taxon>
        <taxon>Hungatella</taxon>
    </lineage>
</organism>
<dbReference type="Pfam" id="PF12833">
    <property type="entry name" value="HTH_18"/>
    <property type="match status" value="1"/>
</dbReference>
<dbReference type="InterPro" id="IPR009057">
    <property type="entry name" value="Homeodomain-like_sf"/>
</dbReference>
<evidence type="ECO:0000313" key="10">
    <source>
        <dbReference type="EMBL" id="RGI98074.1"/>
    </source>
</evidence>
<dbReference type="InterPro" id="IPR011006">
    <property type="entry name" value="CheY-like_superfamily"/>
</dbReference>
<gene>
    <name evidence="10" type="ORF">DXD79_26190</name>
</gene>
<evidence type="ECO:0000256" key="7">
    <source>
        <dbReference type="SAM" id="MobiDB-lite"/>
    </source>
</evidence>
<dbReference type="PROSITE" id="PS50110">
    <property type="entry name" value="RESPONSE_REGULATORY"/>
    <property type="match status" value="1"/>
</dbReference>
<keyword evidence="6" id="KW-0597">Phosphoprotein</keyword>
<accession>A0A374NZY0</accession>
<dbReference type="EMBL" id="QSON01000017">
    <property type="protein sequence ID" value="RGI98074.1"/>
    <property type="molecule type" value="Genomic_DNA"/>
</dbReference>
<feature type="region of interest" description="Disordered" evidence="7">
    <location>
        <begin position="140"/>
        <end position="170"/>
    </location>
</feature>
<feature type="domain" description="Response regulatory" evidence="9">
    <location>
        <begin position="3"/>
        <end position="120"/>
    </location>
</feature>
<feature type="modified residue" description="4-aspartylphosphate" evidence="6">
    <location>
        <position position="55"/>
    </location>
</feature>
<name>A0A374NZY0_9FIRM</name>
<dbReference type="PROSITE" id="PS01124">
    <property type="entry name" value="HTH_ARAC_FAMILY_2"/>
    <property type="match status" value="1"/>
</dbReference>
<dbReference type="GO" id="GO:0003700">
    <property type="term" value="F:DNA-binding transcription factor activity"/>
    <property type="evidence" value="ECO:0007669"/>
    <property type="project" value="InterPro"/>
</dbReference>
<dbReference type="PANTHER" id="PTHR43280">
    <property type="entry name" value="ARAC-FAMILY TRANSCRIPTIONAL REGULATOR"/>
    <property type="match status" value="1"/>
</dbReference>
<dbReference type="CDD" id="cd17536">
    <property type="entry name" value="REC_YesN-like"/>
    <property type="match status" value="1"/>
</dbReference>
<comment type="function">
    <text evidence="5">May play the central regulatory role in sporulation. It may be an element of the effector pathway responsible for the activation of sporulation genes in response to nutritional stress. Spo0A may act in concert with spo0H (a sigma factor) to control the expression of some genes that are critical to the sporulation process.</text>
</comment>
<dbReference type="InterPro" id="IPR020449">
    <property type="entry name" value="Tscrpt_reg_AraC-type_HTH"/>
</dbReference>
<dbReference type="Gene3D" id="3.40.50.2300">
    <property type="match status" value="1"/>
</dbReference>
<dbReference type="GO" id="GO:0000160">
    <property type="term" value="P:phosphorelay signal transduction system"/>
    <property type="evidence" value="ECO:0007669"/>
    <property type="project" value="InterPro"/>
</dbReference>